<dbReference type="EMBL" id="JAAGOB010000005">
    <property type="protein sequence ID" value="NED95982.1"/>
    <property type="molecule type" value="Genomic_DNA"/>
</dbReference>
<dbReference type="Proteomes" id="UP000469185">
    <property type="component" value="Unassembled WGS sequence"/>
</dbReference>
<evidence type="ECO:0008006" key="4">
    <source>
        <dbReference type="Google" id="ProtNLM"/>
    </source>
</evidence>
<dbReference type="AlphaFoldDB" id="A0A6N9YLZ3"/>
<gene>
    <name evidence="2" type="ORF">G1H11_11740</name>
</gene>
<feature type="transmembrane region" description="Helical" evidence="1">
    <location>
        <begin position="36"/>
        <end position="55"/>
    </location>
</feature>
<dbReference type="InterPro" id="IPR036259">
    <property type="entry name" value="MFS_trans_sf"/>
</dbReference>
<dbReference type="RefSeq" id="WP_163818731.1">
    <property type="nucleotide sequence ID" value="NZ_JAAGOB010000005.1"/>
</dbReference>
<organism evidence="2 3">
    <name type="scientific">Phytoactinopolyspora alkaliphila</name>
    <dbReference type="NCBI Taxonomy" id="1783498"/>
    <lineage>
        <taxon>Bacteria</taxon>
        <taxon>Bacillati</taxon>
        <taxon>Actinomycetota</taxon>
        <taxon>Actinomycetes</taxon>
        <taxon>Jiangellales</taxon>
        <taxon>Jiangellaceae</taxon>
        <taxon>Phytoactinopolyspora</taxon>
    </lineage>
</organism>
<comment type="caution">
    <text evidence="2">The sequence shown here is derived from an EMBL/GenBank/DDBJ whole genome shotgun (WGS) entry which is preliminary data.</text>
</comment>
<accession>A0A6N9YLZ3</accession>
<reference evidence="2 3" key="1">
    <citation type="submission" date="2020-02" db="EMBL/GenBank/DDBJ databases">
        <authorList>
            <person name="Li X.-J."/>
            <person name="Feng X.-M."/>
        </authorList>
    </citation>
    <scope>NUCLEOTIDE SEQUENCE [LARGE SCALE GENOMIC DNA]</scope>
    <source>
        <strain evidence="2 3">CGMCC 4.7225</strain>
    </source>
</reference>
<keyword evidence="1" id="KW-0472">Membrane</keyword>
<keyword evidence="1" id="KW-1133">Transmembrane helix</keyword>
<dbReference type="Gene3D" id="1.20.1250.20">
    <property type="entry name" value="MFS general substrate transporter like domains"/>
    <property type="match status" value="1"/>
</dbReference>
<evidence type="ECO:0000256" key="1">
    <source>
        <dbReference type="SAM" id="Phobius"/>
    </source>
</evidence>
<name>A0A6N9YLZ3_9ACTN</name>
<keyword evidence="1" id="KW-0812">Transmembrane</keyword>
<keyword evidence="3" id="KW-1185">Reference proteome</keyword>
<protein>
    <recommendedName>
        <fullName evidence="4">MFS transporter</fullName>
    </recommendedName>
</protein>
<evidence type="ECO:0000313" key="2">
    <source>
        <dbReference type="EMBL" id="NED95982.1"/>
    </source>
</evidence>
<proteinExistence type="predicted"/>
<sequence length="93" mass="10066">MDRPLGSEDEEFWGTHRAAGSAPDLIVSIFAEHLGFSVWLLWSITATMLVAHYGFDFSAAQLFFLVAVPNVVGSMLRIPCTFACRGSADGTSP</sequence>
<evidence type="ECO:0000313" key="3">
    <source>
        <dbReference type="Proteomes" id="UP000469185"/>
    </source>
</evidence>